<dbReference type="GO" id="GO:0016747">
    <property type="term" value="F:acyltransferase activity, transferring groups other than amino-acyl groups"/>
    <property type="evidence" value="ECO:0007669"/>
    <property type="project" value="InterPro"/>
</dbReference>
<feature type="region of interest" description="Disordered" evidence="1">
    <location>
        <begin position="169"/>
        <end position="190"/>
    </location>
</feature>
<dbReference type="EMBL" id="CP019327">
    <property type="protein sequence ID" value="APX97413.1"/>
    <property type="molecule type" value="Genomic_DNA"/>
</dbReference>
<dbReference type="STRING" id="588898.BB347_12775"/>
<dbReference type="OrthoDB" id="129730at2157"/>
<dbReference type="Proteomes" id="UP000185687">
    <property type="component" value="Unassembled WGS sequence"/>
</dbReference>
<evidence type="ECO:0000313" key="6">
    <source>
        <dbReference type="Proteomes" id="UP000187321"/>
    </source>
</evidence>
<evidence type="ECO:0000313" key="4">
    <source>
        <dbReference type="EMBL" id="SIS03631.1"/>
    </source>
</evidence>
<dbReference type="PANTHER" id="PTHR43072:SF8">
    <property type="entry name" value="ACYLTRANSFERASE FABY-RELATED"/>
    <property type="match status" value="1"/>
</dbReference>
<organism evidence="4 5">
    <name type="scientific">Natronorubrum daqingense</name>
    <dbReference type="NCBI Taxonomy" id="588898"/>
    <lineage>
        <taxon>Archaea</taxon>
        <taxon>Methanobacteriati</taxon>
        <taxon>Methanobacteriota</taxon>
        <taxon>Stenosarchaea group</taxon>
        <taxon>Halobacteria</taxon>
        <taxon>Halobacteriales</taxon>
        <taxon>Natrialbaceae</taxon>
        <taxon>Natronorubrum</taxon>
    </lineage>
</organism>
<evidence type="ECO:0000259" key="2">
    <source>
        <dbReference type="PROSITE" id="PS51186"/>
    </source>
</evidence>
<accession>A0A1N7FTI5</accession>
<dbReference type="Gene3D" id="3.40.630.30">
    <property type="match status" value="1"/>
</dbReference>
<reference evidence="3 6" key="1">
    <citation type="submission" date="2017-01" db="EMBL/GenBank/DDBJ databases">
        <title>Complete genome sequence of Haloterrigena daqingensis type strain (JX313T).</title>
        <authorList>
            <person name="Shuang W."/>
        </authorList>
    </citation>
    <scope>NUCLEOTIDE SEQUENCE [LARGE SCALE GENOMIC DNA]</scope>
    <source>
        <strain evidence="3 6">JX313</strain>
    </source>
</reference>
<dbReference type="EMBL" id="FTNP01000007">
    <property type="protein sequence ID" value="SIS03631.1"/>
    <property type="molecule type" value="Genomic_DNA"/>
</dbReference>
<dbReference type="InterPro" id="IPR016181">
    <property type="entry name" value="Acyl_CoA_acyltransferase"/>
</dbReference>
<proteinExistence type="predicted"/>
<dbReference type="PANTHER" id="PTHR43072">
    <property type="entry name" value="N-ACETYLTRANSFERASE"/>
    <property type="match status" value="1"/>
</dbReference>
<feature type="domain" description="N-acetyltransferase" evidence="2">
    <location>
        <begin position="5"/>
        <end position="167"/>
    </location>
</feature>
<dbReference type="KEGG" id="hda:BB347_12775"/>
<sequence length="206" mass="23779">MNADPRIRIARPADATDVRDIYAPFCESSPVTFEETPPTDAEMAERIESTLETYPWLVCELEEDVVGYAYASRLRKRRAYQWTVELSVYVDESTRRAGVGRALYESLFAVLERQGVCDAYAVTTVPNPETERFHERLGFERAVDFPAMGYIEDEWYDVAWWRRQLTEKADDPDPIRPFPAVREDDDGRSMIRAGERVLEEDAHASE</sequence>
<dbReference type="AlphaFoldDB" id="A0A1N7FTI5"/>
<protein>
    <submittedName>
        <fullName evidence="3">GNAT family N-acetyltransferase</fullName>
    </submittedName>
    <submittedName>
        <fullName evidence="4">Phosphinothricin acetyltransferase</fullName>
    </submittedName>
</protein>
<dbReference type="RefSeq" id="WP_076583843.1">
    <property type="nucleotide sequence ID" value="NZ_CP019327.1"/>
</dbReference>
<dbReference type="Proteomes" id="UP000187321">
    <property type="component" value="Chromosome"/>
</dbReference>
<dbReference type="InterPro" id="IPR000182">
    <property type="entry name" value="GNAT_dom"/>
</dbReference>
<evidence type="ECO:0000313" key="3">
    <source>
        <dbReference type="EMBL" id="APX97413.1"/>
    </source>
</evidence>
<keyword evidence="4" id="KW-0808">Transferase</keyword>
<dbReference type="GeneID" id="30956832"/>
<evidence type="ECO:0000313" key="5">
    <source>
        <dbReference type="Proteomes" id="UP000185687"/>
    </source>
</evidence>
<dbReference type="Pfam" id="PF13420">
    <property type="entry name" value="Acetyltransf_4"/>
    <property type="match status" value="1"/>
</dbReference>
<reference evidence="4 5" key="2">
    <citation type="submission" date="2017-01" db="EMBL/GenBank/DDBJ databases">
        <authorList>
            <person name="Mah S.A."/>
            <person name="Swanson W.J."/>
            <person name="Moy G.W."/>
            <person name="Vacquier V.D."/>
        </authorList>
    </citation>
    <scope>NUCLEOTIDE SEQUENCE [LARGE SCALE GENOMIC DNA]</scope>
    <source>
        <strain evidence="4 5">CGMCC 1.8909</strain>
    </source>
</reference>
<name>A0A1N7FTI5_9EURY</name>
<gene>
    <name evidence="3" type="ORF">BB347_12775</name>
    <name evidence="4" type="ORF">SAMN05421809_3494</name>
</gene>
<dbReference type="PROSITE" id="PS51186">
    <property type="entry name" value="GNAT"/>
    <property type="match status" value="1"/>
</dbReference>
<evidence type="ECO:0000256" key="1">
    <source>
        <dbReference type="SAM" id="MobiDB-lite"/>
    </source>
</evidence>
<dbReference type="SUPFAM" id="SSF55729">
    <property type="entry name" value="Acyl-CoA N-acyltransferases (Nat)"/>
    <property type="match status" value="1"/>
</dbReference>
<keyword evidence="5" id="KW-1185">Reference proteome</keyword>
<feature type="compositionally biased region" description="Basic and acidic residues" evidence="1">
    <location>
        <begin position="181"/>
        <end position="190"/>
    </location>
</feature>
<dbReference type="CDD" id="cd04301">
    <property type="entry name" value="NAT_SF"/>
    <property type="match status" value="1"/>
</dbReference>